<feature type="domain" description="HTH cro/C1-type" evidence="1">
    <location>
        <begin position="6"/>
        <end position="60"/>
    </location>
</feature>
<organism evidence="2">
    <name type="scientific">Siphoviridae sp. ctBeL15</name>
    <dbReference type="NCBI Taxonomy" id="2825374"/>
    <lineage>
        <taxon>Viruses</taxon>
        <taxon>Duplodnaviria</taxon>
        <taxon>Heunggongvirae</taxon>
        <taxon>Uroviricota</taxon>
        <taxon>Caudoviricetes</taxon>
    </lineage>
</organism>
<evidence type="ECO:0000259" key="1">
    <source>
        <dbReference type="PROSITE" id="PS50943"/>
    </source>
</evidence>
<evidence type="ECO:0000313" key="2">
    <source>
        <dbReference type="EMBL" id="DAF99995.1"/>
    </source>
</evidence>
<protein>
    <submittedName>
        <fullName evidence="2">Helix-turn-helix domain protein</fullName>
    </submittedName>
</protein>
<dbReference type="EMBL" id="BK016176">
    <property type="protein sequence ID" value="DAF99995.1"/>
    <property type="molecule type" value="Genomic_DNA"/>
</dbReference>
<dbReference type="InterPro" id="IPR010982">
    <property type="entry name" value="Lambda_DNA-bd_dom_sf"/>
</dbReference>
<dbReference type="Gene3D" id="1.10.260.40">
    <property type="entry name" value="lambda repressor-like DNA-binding domains"/>
    <property type="match status" value="1"/>
</dbReference>
<dbReference type="GO" id="GO:0003677">
    <property type="term" value="F:DNA binding"/>
    <property type="evidence" value="ECO:0007669"/>
    <property type="project" value="InterPro"/>
</dbReference>
<dbReference type="Pfam" id="PF01381">
    <property type="entry name" value="HTH_3"/>
    <property type="match status" value="1"/>
</dbReference>
<dbReference type="SUPFAM" id="SSF47413">
    <property type="entry name" value="lambda repressor-like DNA-binding domains"/>
    <property type="match status" value="1"/>
</dbReference>
<dbReference type="InterPro" id="IPR001387">
    <property type="entry name" value="Cro/C1-type_HTH"/>
</dbReference>
<name>A0A8S5UZX4_9CAUD</name>
<accession>A0A8S5UZX4</accession>
<dbReference type="CDD" id="cd00093">
    <property type="entry name" value="HTH_XRE"/>
    <property type="match status" value="1"/>
</dbReference>
<proteinExistence type="predicted"/>
<sequence length="66" mass="7609">MLPGRIRYLREKAQLKRCVLSELCGLSKETIKRYEEGTAEPLASSLEAMADYFHVTTDYLLGREEK</sequence>
<reference evidence="2" key="1">
    <citation type="journal article" date="2021" name="Proc. Natl. Acad. Sci. U.S.A.">
        <title>A Catalog of Tens of Thousands of Viruses from Human Metagenomes Reveals Hidden Associations with Chronic Diseases.</title>
        <authorList>
            <person name="Tisza M.J."/>
            <person name="Buck C.B."/>
        </authorList>
    </citation>
    <scope>NUCLEOTIDE SEQUENCE</scope>
    <source>
        <strain evidence="2">CtBeL15</strain>
    </source>
</reference>
<dbReference type="SMART" id="SM00530">
    <property type="entry name" value="HTH_XRE"/>
    <property type="match status" value="1"/>
</dbReference>
<dbReference type="PROSITE" id="PS50943">
    <property type="entry name" value="HTH_CROC1"/>
    <property type="match status" value="1"/>
</dbReference>